<dbReference type="EMBL" id="BJYU01000062">
    <property type="protein sequence ID" value="GEO16344.1"/>
    <property type="molecule type" value="Genomic_DNA"/>
</dbReference>
<dbReference type="Proteomes" id="UP000321085">
    <property type="component" value="Unassembled WGS sequence"/>
</dbReference>
<organism evidence="1 2">
    <name type="scientific">Microvirga aerophila</name>
    <dbReference type="NCBI Taxonomy" id="670291"/>
    <lineage>
        <taxon>Bacteria</taxon>
        <taxon>Pseudomonadati</taxon>
        <taxon>Pseudomonadota</taxon>
        <taxon>Alphaproteobacteria</taxon>
        <taxon>Hyphomicrobiales</taxon>
        <taxon>Methylobacteriaceae</taxon>
        <taxon>Microvirga</taxon>
    </lineage>
</organism>
<keyword evidence="2" id="KW-1185">Reference proteome</keyword>
<protein>
    <submittedName>
        <fullName evidence="1">Uncharacterized protein</fullName>
    </submittedName>
</protein>
<evidence type="ECO:0000313" key="1">
    <source>
        <dbReference type="EMBL" id="GEO16344.1"/>
    </source>
</evidence>
<dbReference type="RefSeq" id="WP_170285042.1">
    <property type="nucleotide sequence ID" value="NZ_BJYU01000062.1"/>
</dbReference>
<name>A0A512BWK8_9HYPH</name>
<dbReference type="AlphaFoldDB" id="A0A512BWK8"/>
<comment type="caution">
    <text evidence="1">The sequence shown here is derived from an EMBL/GenBank/DDBJ whole genome shotgun (WGS) entry which is preliminary data.</text>
</comment>
<gene>
    <name evidence="1" type="ORF">MAE02_40400</name>
</gene>
<reference evidence="1 2" key="1">
    <citation type="submission" date="2019-07" db="EMBL/GenBank/DDBJ databases">
        <title>Whole genome shotgun sequence of Microvirga aerophila NBRC 106136.</title>
        <authorList>
            <person name="Hosoyama A."/>
            <person name="Uohara A."/>
            <person name="Ohji S."/>
            <person name="Ichikawa N."/>
        </authorList>
    </citation>
    <scope>NUCLEOTIDE SEQUENCE [LARGE SCALE GENOMIC DNA]</scope>
    <source>
        <strain evidence="1 2">NBRC 106136</strain>
    </source>
</reference>
<accession>A0A512BWK8</accession>
<sequence>MFSQTISTDAALLGAIDTIQIGEAGTAKAGGTADRARFNHRTMYLTTPLVPVLGFS</sequence>
<proteinExistence type="predicted"/>
<evidence type="ECO:0000313" key="2">
    <source>
        <dbReference type="Proteomes" id="UP000321085"/>
    </source>
</evidence>